<keyword evidence="2" id="KW-0479">Metal-binding</keyword>
<keyword evidence="10" id="KW-1185">Reference proteome</keyword>
<feature type="compositionally biased region" description="Low complexity" evidence="6">
    <location>
        <begin position="134"/>
        <end position="162"/>
    </location>
</feature>
<dbReference type="InterPro" id="IPR038508">
    <property type="entry name" value="ArfGAP_dom_sf"/>
</dbReference>
<dbReference type="STRING" id="133412.A0A1R1XWG5"/>
<protein>
    <submittedName>
        <fullName evidence="9">UBA domain-containing protein 3</fullName>
    </submittedName>
</protein>
<feature type="region of interest" description="Disordered" evidence="6">
    <location>
        <begin position="262"/>
        <end position="288"/>
    </location>
</feature>
<feature type="domain" description="UBA" evidence="7">
    <location>
        <begin position="165"/>
        <end position="208"/>
    </location>
</feature>
<accession>A0A1R1XWG5</accession>
<name>A0A1R1XWG5_9FUNG</name>
<feature type="compositionally biased region" description="Polar residues" evidence="6">
    <location>
        <begin position="544"/>
        <end position="565"/>
    </location>
</feature>
<dbReference type="PROSITE" id="PS50115">
    <property type="entry name" value="ARFGAP"/>
    <property type="match status" value="1"/>
</dbReference>
<evidence type="ECO:0000256" key="1">
    <source>
        <dbReference type="ARBA" id="ARBA00022468"/>
    </source>
</evidence>
<evidence type="ECO:0000256" key="6">
    <source>
        <dbReference type="SAM" id="MobiDB-lite"/>
    </source>
</evidence>
<dbReference type="InterPro" id="IPR001164">
    <property type="entry name" value="ArfGAP_dom"/>
</dbReference>
<evidence type="ECO:0000256" key="5">
    <source>
        <dbReference type="PROSITE-ProRule" id="PRU00288"/>
    </source>
</evidence>
<evidence type="ECO:0000256" key="4">
    <source>
        <dbReference type="ARBA" id="ARBA00022833"/>
    </source>
</evidence>
<dbReference type="FunFam" id="1.10.220.150:FF:000009">
    <property type="entry name" value="stromal membrane-associated protein 1 isoform X1"/>
    <property type="match status" value="1"/>
</dbReference>
<dbReference type="PRINTS" id="PR00405">
    <property type="entry name" value="REVINTRACTNG"/>
</dbReference>
<evidence type="ECO:0000259" key="8">
    <source>
        <dbReference type="PROSITE" id="PS50115"/>
    </source>
</evidence>
<feature type="compositionally biased region" description="Polar residues" evidence="6">
    <location>
        <begin position="501"/>
        <end position="529"/>
    </location>
</feature>
<sequence length="565" mass="61589">MASSAKTNEKKLLNEKHHRILQDMLRQEGNSVCSDCGAQGPRWASWNLGVFLCIRCGGFHRRIGTHITKVKSITLDNWLPEQIAHFTKIGNLKANAYFDPSSDSRPAPRSDSQLERFIRDKYERRMFVNRRNNIPDPSIISSSPSSSSPSAPSSNVVSNTTYSNSEDKKIAGLTKLKELGYSDVRQNLAALEKFDYRVDAAIRYLGSKSSASKSFSPNDQKVKQLVSMGFTDINQNIKALERYNGDVISSIDFLVNVPATTKNSTSRNANSSINPPIPPPKNSSASKNNAVDLLGLDLGSNLSINSSQKEPVDPFGDFISASESKTNDSNFDSFSDSFSATAPPLEQPKAEPSKNSSVFDKDFILSLYSQGSNNSPSANIAPASTQPINSPFDSFSPPSLASNTFQQTNNDFNSFQAATVNQNQNQNQQHNSFNNLNSTSNSQNAFNDLSSLNAFGNHETTNKQSTFNNLNASNSFSSQNAFTNQNTFSNQTSALNTFSNQNAQNSMSGFTSASSAPPFNQNHSQSTASKPIANAADILDAQNPWAQPSQSSQKNNLSGLDSFFN</sequence>
<evidence type="ECO:0000256" key="3">
    <source>
        <dbReference type="ARBA" id="ARBA00022771"/>
    </source>
</evidence>
<feature type="region of interest" description="Disordered" evidence="6">
    <location>
        <begin position="501"/>
        <end position="565"/>
    </location>
</feature>
<dbReference type="SUPFAM" id="SSF57863">
    <property type="entry name" value="ArfGap/RecO-like zinc finger"/>
    <property type="match status" value="1"/>
</dbReference>
<dbReference type="Gene3D" id="1.10.220.150">
    <property type="entry name" value="Arf GTPase activating protein"/>
    <property type="match status" value="1"/>
</dbReference>
<evidence type="ECO:0000313" key="10">
    <source>
        <dbReference type="Proteomes" id="UP000187283"/>
    </source>
</evidence>
<dbReference type="PANTHER" id="PTHR45705">
    <property type="entry name" value="FI20236P1"/>
    <property type="match status" value="1"/>
</dbReference>
<feature type="region of interest" description="Disordered" evidence="6">
    <location>
        <begin position="326"/>
        <end position="356"/>
    </location>
</feature>
<keyword evidence="4" id="KW-0862">Zinc</keyword>
<dbReference type="Pfam" id="PF00627">
    <property type="entry name" value="UBA"/>
    <property type="match status" value="1"/>
</dbReference>
<dbReference type="InterPro" id="IPR009060">
    <property type="entry name" value="UBA-like_sf"/>
</dbReference>
<feature type="domain" description="UBA" evidence="7">
    <location>
        <begin position="216"/>
        <end position="257"/>
    </location>
</feature>
<dbReference type="Proteomes" id="UP000187283">
    <property type="component" value="Unassembled WGS sequence"/>
</dbReference>
<proteinExistence type="predicted"/>
<dbReference type="GO" id="GO:0005096">
    <property type="term" value="F:GTPase activator activity"/>
    <property type="evidence" value="ECO:0007669"/>
    <property type="project" value="UniProtKB-KW"/>
</dbReference>
<dbReference type="InterPro" id="IPR037278">
    <property type="entry name" value="ARFGAP/RecO"/>
</dbReference>
<gene>
    <name evidence="9" type="ORF">AYI70_g5001</name>
</gene>
<organism evidence="9 10">
    <name type="scientific">Smittium culicis</name>
    <dbReference type="NCBI Taxonomy" id="133412"/>
    <lineage>
        <taxon>Eukaryota</taxon>
        <taxon>Fungi</taxon>
        <taxon>Fungi incertae sedis</taxon>
        <taxon>Zoopagomycota</taxon>
        <taxon>Kickxellomycotina</taxon>
        <taxon>Harpellomycetes</taxon>
        <taxon>Harpellales</taxon>
        <taxon>Legeriomycetaceae</taxon>
        <taxon>Smittium</taxon>
    </lineage>
</organism>
<dbReference type="Gene3D" id="1.10.8.10">
    <property type="entry name" value="DNA helicase RuvA subunit, C-terminal domain"/>
    <property type="match status" value="2"/>
</dbReference>
<dbReference type="Pfam" id="PF01412">
    <property type="entry name" value="ArfGap"/>
    <property type="match status" value="1"/>
</dbReference>
<dbReference type="PROSITE" id="PS50030">
    <property type="entry name" value="UBA"/>
    <property type="match status" value="2"/>
</dbReference>
<dbReference type="OrthoDB" id="10266696at2759"/>
<dbReference type="SMART" id="SM00105">
    <property type="entry name" value="ArfGap"/>
    <property type="match status" value="1"/>
</dbReference>
<dbReference type="PANTHER" id="PTHR45705:SF1">
    <property type="entry name" value="FI20236P1"/>
    <property type="match status" value="1"/>
</dbReference>
<feature type="compositionally biased region" description="Low complexity" evidence="6">
    <location>
        <begin position="427"/>
        <end position="444"/>
    </location>
</feature>
<dbReference type="GO" id="GO:0008270">
    <property type="term" value="F:zinc ion binding"/>
    <property type="evidence" value="ECO:0007669"/>
    <property type="project" value="UniProtKB-KW"/>
</dbReference>
<feature type="domain" description="Arf-GAP" evidence="8">
    <location>
        <begin position="18"/>
        <end position="135"/>
    </location>
</feature>
<dbReference type="SMART" id="SM00165">
    <property type="entry name" value="UBA"/>
    <property type="match status" value="2"/>
</dbReference>
<dbReference type="InterPro" id="IPR015940">
    <property type="entry name" value="UBA"/>
</dbReference>
<feature type="region of interest" description="Disordered" evidence="6">
    <location>
        <begin position="133"/>
        <end position="162"/>
    </location>
</feature>
<keyword evidence="1" id="KW-0343">GTPase activation</keyword>
<dbReference type="AlphaFoldDB" id="A0A1R1XWG5"/>
<dbReference type="SUPFAM" id="SSF46934">
    <property type="entry name" value="UBA-like"/>
    <property type="match status" value="1"/>
</dbReference>
<comment type="caution">
    <text evidence="9">The sequence shown here is derived from an EMBL/GenBank/DDBJ whole genome shotgun (WGS) entry which is preliminary data.</text>
</comment>
<reference evidence="9 10" key="1">
    <citation type="submission" date="2017-01" db="EMBL/GenBank/DDBJ databases">
        <authorList>
            <person name="Mah S.A."/>
            <person name="Swanson W.J."/>
            <person name="Moy G.W."/>
            <person name="Vacquier V.D."/>
        </authorList>
    </citation>
    <scope>NUCLEOTIDE SEQUENCE [LARGE SCALE GENOMIC DNA]</scope>
    <source>
        <strain evidence="9 10">GSMNP</strain>
    </source>
</reference>
<feature type="compositionally biased region" description="Low complexity" evidence="6">
    <location>
        <begin position="327"/>
        <end position="339"/>
    </location>
</feature>
<dbReference type="InterPro" id="IPR051718">
    <property type="entry name" value="ARF_GTPase-activating"/>
</dbReference>
<evidence type="ECO:0000256" key="2">
    <source>
        <dbReference type="ARBA" id="ARBA00022723"/>
    </source>
</evidence>
<keyword evidence="3 5" id="KW-0863">Zinc-finger</keyword>
<feature type="region of interest" description="Disordered" evidence="6">
    <location>
        <begin position="427"/>
        <end position="457"/>
    </location>
</feature>
<dbReference type="EMBL" id="LSSN01001603">
    <property type="protein sequence ID" value="OMJ19002.1"/>
    <property type="molecule type" value="Genomic_DNA"/>
</dbReference>
<feature type="compositionally biased region" description="Polar residues" evidence="6">
    <location>
        <begin position="445"/>
        <end position="457"/>
    </location>
</feature>
<evidence type="ECO:0000313" key="9">
    <source>
        <dbReference type="EMBL" id="OMJ19002.1"/>
    </source>
</evidence>
<dbReference type="GO" id="GO:0005737">
    <property type="term" value="C:cytoplasm"/>
    <property type="evidence" value="ECO:0007669"/>
    <property type="project" value="TreeGrafter"/>
</dbReference>
<evidence type="ECO:0000259" key="7">
    <source>
        <dbReference type="PROSITE" id="PS50030"/>
    </source>
</evidence>